<protein>
    <submittedName>
        <fullName evidence="1">ABC transporter ATP-binding protein</fullName>
    </submittedName>
</protein>
<proteinExistence type="predicted"/>
<evidence type="ECO:0000313" key="2">
    <source>
        <dbReference type="Proteomes" id="UP000595814"/>
    </source>
</evidence>
<keyword evidence="1" id="KW-0067">ATP-binding</keyword>
<dbReference type="EMBL" id="CP066744">
    <property type="protein sequence ID" value="QQK09075.1"/>
    <property type="molecule type" value="Genomic_DNA"/>
</dbReference>
<gene>
    <name evidence="1" type="ORF">JFY71_04095</name>
</gene>
<reference evidence="1 2" key="1">
    <citation type="journal article" date="2022" name="Int. J. Syst. Evol. Microbiol.">
        <title>Miniphocaeibacter halophilus sp. nov., an ammonium-tolerant acetate-producing bacterium isolated from a biogas system.</title>
        <authorList>
            <person name="Schnurer A."/>
            <person name="Singh A."/>
            <person name="Bi S."/>
            <person name="Qiao W."/>
            <person name="Westerholm M."/>
        </authorList>
    </citation>
    <scope>NUCLEOTIDE SEQUENCE [LARGE SCALE GENOMIC DNA]</scope>
    <source>
        <strain evidence="1 2">AMB_01</strain>
    </source>
</reference>
<keyword evidence="2" id="KW-1185">Reference proteome</keyword>
<name>A0AC61N0A1_9FIRM</name>
<organism evidence="1 2">
    <name type="scientific">Miniphocaeibacter halophilus</name>
    <dbReference type="NCBI Taxonomy" id="2931922"/>
    <lineage>
        <taxon>Bacteria</taxon>
        <taxon>Bacillati</taxon>
        <taxon>Bacillota</taxon>
        <taxon>Tissierellia</taxon>
        <taxon>Tissierellales</taxon>
        <taxon>Peptoniphilaceae</taxon>
        <taxon>Miniphocaeibacter</taxon>
    </lineage>
</organism>
<dbReference type="Proteomes" id="UP000595814">
    <property type="component" value="Chromosome"/>
</dbReference>
<keyword evidence="1" id="KW-0547">Nucleotide-binding</keyword>
<accession>A0AC61N0A1</accession>
<evidence type="ECO:0000313" key="1">
    <source>
        <dbReference type="EMBL" id="QQK09075.1"/>
    </source>
</evidence>
<sequence>MAYGDNVVIKNLNFEVEEGQLVTLVGPSGCGKTTILQLINRLINPISGKIYLEGVDIQTMNPVELRKKIGYVIQEIGLFPHMTIEQNIEIVPKLLGWPSEKRKNRTIELLEMVGMDPDTYLNRYPADLSGGQQQRVGVLRALAAEPPLILMDEPFGALDPIIRENLQDEIKKLQKNLKKTIIFVTHDMDEAIKIADIIVIIKDGEIVQSASPDELLSNPRNKFVEQFIGKHRIYESQIDKVKDIMRKNVFKVSVNMGLERSISLMEKRGVSTLIVVDDKNRLLGFLGIEDIMKQVQPGLKVSDLKLDKMPTIGPEEPAKKAFDLFDEQNLDILTVVDEGSHILGIVTKTSMVKSLAHVVWKEDSNE</sequence>